<feature type="region of interest" description="Disordered" evidence="1">
    <location>
        <begin position="234"/>
        <end position="257"/>
    </location>
</feature>
<gene>
    <name evidence="2" type="ORF">OG477_11205</name>
</gene>
<dbReference type="SUPFAM" id="SSF48371">
    <property type="entry name" value="ARM repeat"/>
    <property type="match status" value="1"/>
</dbReference>
<evidence type="ECO:0008006" key="3">
    <source>
        <dbReference type="Google" id="ProtNLM"/>
    </source>
</evidence>
<dbReference type="AlphaFoldDB" id="A0AAU1HT27"/>
<organism evidence="2">
    <name type="scientific">Streptomyces sp. NBC_00180</name>
    <dbReference type="NCBI Taxonomy" id="2903632"/>
    <lineage>
        <taxon>Bacteria</taxon>
        <taxon>Bacillati</taxon>
        <taxon>Actinomycetota</taxon>
        <taxon>Actinomycetes</taxon>
        <taxon>Kitasatosporales</taxon>
        <taxon>Streptomycetaceae</taxon>
        <taxon>Streptomyces</taxon>
    </lineage>
</organism>
<feature type="compositionally biased region" description="Basic and acidic residues" evidence="1">
    <location>
        <begin position="95"/>
        <end position="113"/>
    </location>
</feature>
<evidence type="ECO:0000256" key="1">
    <source>
        <dbReference type="SAM" id="MobiDB-lite"/>
    </source>
</evidence>
<name>A0AAU1HT27_9ACTN</name>
<dbReference type="EMBL" id="CP108140">
    <property type="protein sequence ID" value="WTP85899.1"/>
    <property type="molecule type" value="Genomic_DNA"/>
</dbReference>
<evidence type="ECO:0000313" key="2">
    <source>
        <dbReference type="EMBL" id="WTP85899.1"/>
    </source>
</evidence>
<feature type="compositionally biased region" description="Basic and acidic residues" evidence="1">
    <location>
        <begin position="24"/>
        <end position="72"/>
    </location>
</feature>
<feature type="region of interest" description="Disordered" evidence="1">
    <location>
        <begin position="1"/>
        <end position="123"/>
    </location>
</feature>
<accession>A0AAU1HT27</accession>
<reference evidence="2" key="1">
    <citation type="submission" date="2022-10" db="EMBL/GenBank/DDBJ databases">
        <title>The complete genomes of actinobacterial strains from the NBC collection.</title>
        <authorList>
            <person name="Joergensen T.S."/>
            <person name="Alvarez Arevalo M."/>
            <person name="Sterndorff E.B."/>
            <person name="Faurdal D."/>
            <person name="Vuksanovic O."/>
            <person name="Mourched A.-S."/>
            <person name="Charusanti P."/>
            <person name="Shaw S."/>
            <person name="Blin K."/>
            <person name="Weber T."/>
        </authorList>
    </citation>
    <scope>NUCLEOTIDE SEQUENCE</scope>
    <source>
        <strain evidence="2">NBC 00180</strain>
    </source>
</reference>
<protein>
    <recommendedName>
        <fullName evidence="3">AAA+ ATPase domain-containing protein</fullName>
    </recommendedName>
</protein>
<sequence length="929" mass="102087">MSDDEQAGGAADDAPEKPAGGRSSDADDKKADDKRSGDRKAGDRKAGDKKAGDDKKQAKDGKKQARDDKSRDDEGEDDDEKSAEDEAEDEEDEREKERERAAGRFKAYTRDPLAEDQGEDGPTDLAAAARTRRATRLLFDVGRDLHRFDRSYFNNAHIGDINLRLGARRFGAGMRSGPVPEDELRRLRRAHVEPEGYVRLRTALRARRLLVLGAAPGTGRTSTALSLLDEVTTSAANGTGTGPDAEPPAGSRVLRVDPDGGVRQLAASLDESRGGEGEEARAGVGYLLELSLTRPGALPPDEMDLDELAAALARCEAFAVIVVTVGSAANPLLAGRYGMICPPAPTEELLATRLRERLEEHAVGAGEDDTAPADLLARAERVADREEVRNAVGLKDLRPAEAEVFASLLAGHVLGDVSRDALLDGCRSLAAVQAQEWFAGVDRALTARPAEAERGDRNPGRSGTATLFHPVAFRIALAVLGGASHSAVAAAAHLLTWELSVQSDPDSTPARPLFCDDPEADRALSRAELTEGKVEVDGHEVPARLIWYRGSALPSAVLTELWDRHFPVRAPVVRWLRQLADDPRDQVWMRAAVAAGELCVRDFDHGYTELIRPLAEATTNRRLIFAATTLDQAAGHASHRKAVHRLIGDWSKKGTPSQRWSAAWALGYGNAAATMDDTLDALARIGVRDEGELVTVASHNVVRLLVLPEAAEVLARMAEWTHHKREPYQDLGLAATVRLALTTVDELLMDPDSLGDDSDSPWADRGDWPVALALAAIRPELVEPMADLMWTALNTARSKDVAMDALEELLRSAVRKDGTEWTRPGLAELLPALATEEHDRRRLDWLLRRMMSDPEKPLPDADARDLWWLAVAPEERARQDGPRQDRRRHEWPGPHRPHPDRPRQEWPRQEWPRQDRPRRERTREEERHG</sequence>
<feature type="region of interest" description="Disordered" evidence="1">
    <location>
        <begin position="875"/>
        <end position="929"/>
    </location>
</feature>
<feature type="compositionally biased region" description="Acidic residues" evidence="1">
    <location>
        <begin position="73"/>
        <end position="94"/>
    </location>
</feature>
<dbReference type="InterPro" id="IPR016024">
    <property type="entry name" value="ARM-type_fold"/>
</dbReference>
<proteinExistence type="predicted"/>